<protein>
    <submittedName>
        <fullName evidence="1">CIC11C00000005971</fullName>
    </submittedName>
</protein>
<gene>
    <name evidence="1" type="ORF">SAMEA4029009_CIC11G00000005971</name>
</gene>
<dbReference type="EMBL" id="LT635767">
    <property type="protein sequence ID" value="SGZ56302.1"/>
    <property type="molecule type" value="Genomic_DNA"/>
</dbReference>
<evidence type="ECO:0000313" key="1">
    <source>
        <dbReference type="EMBL" id="SGZ56302.1"/>
    </source>
</evidence>
<organism evidence="1 2">
    <name type="scientific">Sungouiella intermedia</name>
    <dbReference type="NCBI Taxonomy" id="45354"/>
    <lineage>
        <taxon>Eukaryota</taxon>
        <taxon>Fungi</taxon>
        <taxon>Dikarya</taxon>
        <taxon>Ascomycota</taxon>
        <taxon>Saccharomycotina</taxon>
        <taxon>Pichiomycetes</taxon>
        <taxon>Metschnikowiaceae</taxon>
        <taxon>Sungouiella</taxon>
    </lineage>
</organism>
<proteinExistence type="predicted"/>
<sequence length="64" mass="7668">MDYVQLDKMWELLRILEKYFAEKDLKWKLSQTSLVDSGSDDLWEADLEALWNFEGPLLLENMDK</sequence>
<name>A0A1L0DVF1_9ASCO</name>
<reference evidence="1 2" key="1">
    <citation type="submission" date="2016-10" db="EMBL/GenBank/DDBJ databases">
        <authorList>
            <person name="de Groot N.N."/>
        </authorList>
    </citation>
    <scope>NUCLEOTIDE SEQUENCE [LARGE SCALE GENOMIC DNA]</scope>
    <source>
        <strain evidence="1 2">PYCC 4715</strain>
    </source>
</reference>
<dbReference type="Proteomes" id="UP000182259">
    <property type="component" value="Chromosome IV"/>
</dbReference>
<evidence type="ECO:0000313" key="2">
    <source>
        <dbReference type="Proteomes" id="UP000182259"/>
    </source>
</evidence>
<accession>A0A1L0DVF1</accession>
<dbReference type="AlphaFoldDB" id="A0A1L0DVF1"/>